<evidence type="ECO:0000256" key="1">
    <source>
        <dbReference type="SAM" id="MobiDB-lite"/>
    </source>
</evidence>
<organism evidence="3 4">
    <name type="scientific">Streptomyces zingiberis</name>
    <dbReference type="NCBI Taxonomy" id="2053010"/>
    <lineage>
        <taxon>Bacteria</taxon>
        <taxon>Bacillati</taxon>
        <taxon>Actinomycetota</taxon>
        <taxon>Actinomycetes</taxon>
        <taxon>Kitasatosporales</taxon>
        <taxon>Streptomycetaceae</taxon>
        <taxon>Streptomyces</taxon>
    </lineage>
</organism>
<protein>
    <recommendedName>
        <fullName evidence="5">Lipoprotein</fullName>
    </recommendedName>
</protein>
<comment type="caution">
    <text evidence="3">The sequence shown here is derived from an EMBL/GenBank/DDBJ whole genome shotgun (WGS) entry which is preliminary data.</text>
</comment>
<dbReference type="EMBL" id="JAATEN010000029">
    <property type="protein sequence ID" value="NJQ03735.1"/>
    <property type="molecule type" value="Genomic_DNA"/>
</dbReference>
<evidence type="ECO:0000313" key="4">
    <source>
        <dbReference type="Proteomes" id="UP000695264"/>
    </source>
</evidence>
<sequence>MVTTSKPHVLKTLAVASALLAGALLSGCSDDSSAAPSENAGGGASASPGSPFDQALAFSQCMRDNGVPGFPDPQQQEGGGIALSPGDGNVDPNSPEFSTAQEACRDKMPQGQLGGGGAGAGGGEPLDSAKVAAWAQCMRDNGLPKFPDPEINGNSLGIDFAGSGINPGDDTFQQARAACQDKWPGGGVTISGGGAR</sequence>
<evidence type="ECO:0000313" key="3">
    <source>
        <dbReference type="EMBL" id="NJQ03735.1"/>
    </source>
</evidence>
<keyword evidence="2" id="KW-0732">Signal</keyword>
<feature type="chain" id="PRO_5045735687" description="Lipoprotein" evidence="2">
    <location>
        <begin position="35"/>
        <end position="196"/>
    </location>
</feature>
<evidence type="ECO:0000256" key="2">
    <source>
        <dbReference type="SAM" id="SignalP"/>
    </source>
</evidence>
<keyword evidence="4" id="KW-1185">Reference proteome</keyword>
<feature type="compositionally biased region" description="Low complexity" evidence="1">
    <location>
        <begin position="28"/>
        <end position="51"/>
    </location>
</feature>
<dbReference type="RefSeq" id="WP_168104352.1">
    <property type="nucleotide sequence ID" value="NZ_JAATEN010000029.1"/>
</dbReference>
<dbReference type="PROSITE" id="PS51257">
    <property type="entry name" value="PROKAR_LIPOPROTEIN"/>
    <property type="match status" value="1"/>
</dbReference>
<feature type="region of interest" description="Disordered" evidence="1">
    <location>
        <begin position="28"/>
        <end position="99"/>
    </location>
</feature>
<name>A0ABX1C1G3_9ACTN</name>
<dbReference type="Proteomes" id="UP000695264">
    <property type="component" value="Unassembled WGS sequence"/>
</dbReference>
<evidence type="ECO:0008006" key="5">
    <source>
        <dbReference type="Google" id="ProtNLM"/>
    </source>
</evidence>
<accession>A0ABX1C1G3</accession>
<gene>
    <name evidence="3" type="ORF">HCK00_25270</name>
</gene>
<feature type="signal peptide" evidence="2">
    <location>
        <begin position="1"/>
        <end position="34"/>
    </location>
</feature>
<reference evidence="3 4" key="1">
    <citation type="submission" date="2020-03" db="EMBL/GenBank/DDBJ databases">
        <title>WGS of actinomycetes isolated from Thailand.</title>
        <authorList>
            <person name="Thawai C."/>
        </authorList>
    </citation>
    <scope>NUCLEOTIDE SEQUENCE [LARGE SCALE GENOMIC DNA]</scope>
    <source>
        <strain evidence="3 4">PLAI 1-29</strain>
    </source>
</reference>
<proteinExistence type="predicted"/>